<evidence type="ECO:0000313" key="6">
    <source>
        <dbReference type="EMBL" id="MBB5178635.1"/>
    </source>
</evidence>
<keyword evidence="7" id="KW-1185">Reference proteome</keyword>
<proteinExistence type="inferred from homology"/>
<sequence length="336" mass="36869">MIIYPALSKQSIGVTAPSSGVAPEIHNTLKQAIKRQEQRGFQVTVGETAWTQALAKSAPAEARAAELMEMLSDSSIDIVMPPWGGELLIEILEFMDFQKIPAKWVVGYSDISVLLLAMTLKTGIATAHGLNFVDLRGPETDAVSAKWLEVLQTAAGESIEQEASQKFQLSWDHENPSPVVFHLTEETQWKTVSGETEHMEGRLLGGCIDVIRHLIGTPYGDVDAFRKEHIPGEPVIWYLENCEMNIADMKRSLTQMKYAGWFYGISGIVFGRSPANEPVNGYTAEKMYADLSEELGVPIIYDIDCGHVPPQLTFVNGAHAVIEAGGGTGKMLMQFS</sequence>
<evidence type="ECO:0000256" key="2">
    <source>
        <dbReference type="ARBA" id="ARBA00022801"/>
    </source>
</evidence>
<dbReference type="Pfam" id="PF02016">
    <property type="entry name" value="Peptidase_S66"/>
    <property type="match status" value="1"/>
</dbReference>
<protein>
    <submittedName>
        <fullName evidence="6">Muramoyltetrapeptide carboxypeptidase LdcA involved in peptidoglycan recycling</fullName>
    </submittedName>
</protein>
<keyword evidence="6" id="KW-0645">Protease</keyword>
<dbReference type="InterPro" id="IPR040921">
    <property type="entry name" value="Peptidase_S66C"/>
</dbReference>
<reference evidence="6 7" key="1">
    <citation type="submission" date="2020-08" db="EMBL/GenBank/DDBJ databases">
        <title>Genomic Encyclopedia of Type Strains, Phase IV (KMG-IV): sequencing the most valuable type-strain genomes for metagenomic binning, comparative biology and taxonomic classification.</title>
        <authorList>
            <person name="Goeker M."/>
        </authorList>
    </citation>
    <scope>NUCLEOTIDE SEQUENCE [LARGE SCALE GENOMIC DNA]</scope>
    <source>
        <strain evidence="6 7">DSM 15895</strain>
    </source>
</reference>
<feature type="active site" description="Nucleophile" evidence="3">
    <location>
        <position position="109"/>
    </location>
</feature>
<feature type="active site" description="Charge relay system" evidence="3">
    <location>
        <position position="307"/>
    </location>
</feature>
<evidence type="ECO:0000256" key="1">
    <source>
        <dbReference type="ARBA" id="ARBA00010233"/>
    </source>
</evidence>
<dbReference type="Pfam" id="PF17676">
    <property type="entry name" value="Peptidase_S66C"/>
    <property type="match status" value="1"/>
</dbReference>
<dbReference type="InterPro" id="IPR003507">
    <property type="entry name" value="S66_fam"/>
</dbReference>
<organism evidence="6 7">
    <name type="scientific">Planococcus koreensis</name>
    <dbReference type="NCBI Taxonomy" id="112331"/>
    <lineage>
        <taxon>Bacteria</taxon>
        <taxon>Bacillati</taxon>
        <taxon>Bacillota</taxon>
        <taxon>Bacilli</taxon>
        <taxon>Bacillales</taxon>
        <taxon>Caryophanaceae</taxon>
        <taxon>Planococcus</taxon>
    </lineage>
</organism>
<evidence type="ECO:0000313" key="7">
    <source>
        <dbReference type="Proteomes" id="UP000525923"/>
    </source>
</evidence>
<dbReference type="SUPFAM" id="SSF52317">
    <property type="entry name" value="Class I glutamine amidotransferase-like"/>
    <property type="match status" value="1"/>
</dbReference>
<evidence type="ECO:0000259" key="4">
    <source>
        <dbReference type="Pfam" id="PF02016"/>
    </source>
</evidence>
<dbReference type="Proteomes" id="UP000525923">
    <property type="component" value="Unassembled WGS sequence"/>
</dbReference>
<dbReference type="InterPro" id="IPR027461">
    <property type="entry name" value="Carboxypeptidase_A_C_sf"/>
</dbReference>
<dbReference type="Gene3D" id="3.40.50.10740">
    <property type="entry name" value="Class I glutamine amidotransferase-like"/>
    <property type="match status" value="1"/>
</dbReference>
<dbReference type="PANTHER" id="PTHR30237:SF5">
    <property type="entry name" value="CARBOXYPEPTIDASE VC_A0337-RELATED"/>
    <property type="match status" value="1"/>
</dbReference>
<dbReference type="OrthoDB" id="9807329at2"/>
<dbReference type="InterPro" id="IPR027478">
    <property type="entry name" value="LdcA_N"/>
</dbReference>
<feature type="active site" description="Charge relay system" evidence="3">
    <location>
        <position position="240"/>
    </location>
</feature>
<dbReference type="InterPro" id="IPR040449">
    <property type="entry name" value="Peptidase_S66_N"/>
</dbReference>
<dbReference type="InterPro" id="IPR029062">
    <property type="entry name" value="Class_I_gatase-like"/>
</dbReference>
<feature type="domain" description="LD-carboxypeptidase N-terminal" evidence="4">
    <location>
        <begin position="12"/>
        <end position="129"/>
    </location>
</feature>
<name>A0A7W8CNE6_9BACL</name>
<dbReference type="EMBL" id="JACHHE010000001">
    <property type="protein sequence ID" value="MBB5178635.1"/>
    <property type="molecule type" value="Genomic_DNA"/>
</dbReference>
<dbReference type="GO" id="GO:0004180">
    <property type="term" value="F:carboxypeptidase activity"/>
    <property type="evidence" value="ECO:0007669"/>
    <property type="project" value="UniProtKB-KW"/>
</dbReference>
<dbReference type="AlphaFoldDB" id="A0A7W8CNE6"/>
<dbReference type="PIRSF" id="PIRSF028757">
    <property type="entry name" value="LD-carboxypeptidase"/>
    <property type="match status" value="1"/>
</dbReference>
<keyword evidence="6" id="KW-0121">Carboxypeptidase</keyword>
<dbReference type="SUPFAM" id="SSF141986">
    <property type="entry name" value="LD-carboxypeptidase A C-terminal domain-like"/>
    <property type="match status" value="1"/>
</dbReference>
<dbReference type="CDD" id="cd07062">
    <property type="entry name" value="Peptidase_S66_mccF_like"/>
    <property type="match status" value="1"/>
</dbReference>
<keyword evidence="2" id="KW-0378">Hydrolase</keyword>
<evidence type="ECO:0000256" key="3">
    <source>
        <dbReference type="PIRSR" id="PIRSR028757-1"/>
    </source>
</evidence>
<evidence type="ECO:0000259" key="5">
    <source>
        <dbReference type="Pfam" id="PF17676"/>
    </source>
</evidence>
<dbReference type="PANTHER" id="PTHR30237">
    <property type="entry name" value="MURAMOYLTETRAPEPTIDE CARBOXYPEPTIDASE"/>
    <property type="match status" value="1"/>
</dbReference>
<accession>A0A7W8CNE6</accession>
<feature type="domain" description="LD-carboxypeptidase C-terminal" evidence="5">
    <location>
        <begin position="200"/>
        <end position="321"/>
    </location>
</feature>
<gene>
    <name evidence="6" type="ORF">HNQ44_000057</name>
</gene>
<comment type="caution">
    <text evidence="6">The sequence shown here is derived from an EMBL/GenBank/DDBJ whole genome shotgun (WGS) entry which is preliminary data.</text>
</comment>
<dbReference type="RefSeq" id="WP_135505499.1">
    <property type="nucleotide sequence ID" value="NZ_JACHHE010000001.1"/>
</dbReference>
<dbReference type="Gene3D" id="3.50.30.60">
    <property type="entry name" value="LD-carboxypeptidase A C-terminal domain-like"/>
    <property type="match status" value="1"/>
</dbReference>
<comment type="similarity">
    <text evidence="1">Belongs to the peptidase S66 family.</text>
</comment>